<reference evidence="1 2" key="1">
    <citation type="journal article" date="2024" name="Insects">
        <title>An Improved Chromosome-Level Genome Assembly of the Firefly Pyrocoelia pectoralis.</title>
        <authorList>
            <person name="Fu X."/>
            <person name="Meyer-Rochow V.B."/>
            <person name="Ballantyne L."/>
            <person name="Zhu X."/>
        </authorList>
    </citation>
    <scope>NUCLEOTIDE SEQUENCE [LARGE SCALE GENOMIC DNA]</scope>
    <source>
        <strain evidence="1">XCY_ONT2</strain>
    </source>
</reference>
<gene>
    <name evidence="1" type="ORF">RI129_010453</name>
</gene>
<dbReference type="Proteomes" id="UP001329430">
    <property type="component" value="Chromosome 7"/>
</dbReference>
<proteinExistence type="predicted"/>
<evidence type="ECO:0000313" key="1">
    <source>
        <dbReference type="EMBL" id="KAK5641906.1"/>
    </source>
</evidence>
<protein>
    <recommendedName>
        <fullName evidence="3">Factor VIII intron 22 protein</fullName>
    </recommendedName>
</protein>
<dbReference type="InterPro" id="IPR011990">
    <property type="entry name" value="TPR-like_helical_dom_sf"/>
</dbReference>
<evidence type="ECO:0008006" key="3">
    <source>
        <dbReference type="Google" id="ProtNLM"/>
    </source>
</evidence>
<name>A0AAN7VAH0_9COLE</name>
<dbReference type="AlphaFoldDB" id="A0AAN7VAH0"/>
<keyword evidence="2" id="KW-1185">Reference proteome</keyword>
<accession>A0AAN7VAH0</accession>
<dbReference type="PANTHER" id="PTHR16797">
    <property type="entry name" value="FACTOR VIII-ASSOCIATED GENE 1"/>
    <property type="match status" value="1"/>
</dbReference>
<dbReference type="SUPFAM" id="SSF48452">
    <property type="entry name" value="TPR-like"/>
    <property type="match status" value="1"/>
</dbReference>
<dbReference type="EMBL" id="JAVRBK010000007">
    <property type="protein sequence ID" value="KAK5641906.1"/>
    <property type="molecule type" value="Genomic_DNA"/>
</dbReference>
<dbReference type="InterPro" id="IPR039494">
    <property type="entry name" value="F8A"/>
</dbReference>
<comment type="caution">
    <text evidence="1">The sequence shown here is derived from an EMBL/GenBank/DDBJ whole genome shotgun (WGS) entry which is preliminary data.</text>
</comment>
<evidence type="ECO:0000313" key="2">
    <source>
        <dbReference type="Proteomes" id="UP001329430"/>
    </source>
</evidence>
<organism evidence="1 2">
    <name type="scientific">Pyrocoelia pectoralis</name>
    <dbReference type="NCBI Taxonomy" id="417401"/>
    <lineage>
        <taxon>Eukaryota</taxon>
        <taxon>Metazoa</taxon>
        <taxon>Ecdysozoa</taxon>
        <taxon>Arthropoda</taxon>
        <taxon>Hexapoda</taxon>
        <taxon>Insecta</taxon>
        <taxon>Pterygota</taxon>
        <taxon>Neoptera</taxon>
        <taxon>Endopterygota</taxon>
        <taxon>Coleoptera</taxon>
        <taxon>Polyphaga</taxon>
        <taxon>Elateriformia</taxon>
        <taxon>Elateroidea</taxon>
        <taxon>Lampyridae</taxon>
        <taxon>Lampyrinae</taxon>
        <taxon>Pyrocoelia</taxon>
    </lineage>
</organism>
<dbReference type="GO" id="GO:0099518">
    <property type="term" value="P:vesicle cytoskeletal trafficking"/>
    <property type="evidence" value="ECO:0007669"/>
    <property type="project" value="TreeGrafter"/>
</dbReference>
<dbReference type="GO" id="GO:0005769">
    <property type="term" value="C:early endosome"/>
    <property type="evidence" value="ECO:0007669"/>
    <property type="project" value="TreeGrafter"/>
</dbReference>
<dbReference type="PANTHER" id="PTHR16797:SF4">
    <property type="entry name" value="40-KDA HUNTINGTIN-ASSOCIATED PROTEIN"/>
    <property type="match status" value="1"/>
</dbReference>
<sequence>MSGESGVTDVLELYKHISTKLKKRFLRKPNVTEACESFTSLGQHCENVEMPAYAGMCWIAAARCEGSLGNVPGETSCLVRSARNFMSTQIKNNSLGCQSVATENLQAALGCYAHAQTRLPENCSLHTEINLEIVDSLKKLDDNLTAEMYLKDAIDMSENSLYTRIHCLQLLSSNAIERSDYCSALEALTEIVELLGNVPRTGVRSDILLSCEISQIFLLLILRPSHQKLAPHFAKILEKFTWADKNDSNLKSYMCEELFLLLQSLVITCQTCDTTSLPYLESQLWPFLSVDQKTLLRTLVLIYL</sequence>